<evidence type="ECO:0000313" key="3">
    <source>
        <dbReference type="Proteomes" id="UP000186804"/>
    </source>
</evidence>
<evidence type="ECO:0000256" key="1">
    <source>
        <dbReference type="ARBA" id="ARBA00093458"/>
    </source>
</evidence>
<comment type="caution">
    <text evidence="2">The sequence shown here is derived from an EMBL/GenBank/DDBJ whole genome shotgun (WGS) entry which is preliminary data.</text>
</comment>
<evidence type="ECO:0000313" key="2">
    <source>
        <dbReference type="EMBL" id="OII77629.1"/>
    </source>
</evidence>
<protein>
    <submittedName>
        <fullName evidence="2">Uncharacterized protein</fullName>
    </submittedName>
</protein>
<comment type="similarity">
    <text evidence="1">Belongs to the STK19 family.</text>
</comment>
<dbReference type="InterPro" id="IPR018865">
    <property type="entry name" value="STK19-like"/>
</dbReference>
<proteinExistence type="inferred from homology"/>
<organism evidence="2 3">
    <name type="scientific">Cryptosporidium andersoni</name>
    <dbReference type="NCBI Taxonomy" id="117008"/>
    <lineage>
        <taxon>Eukaryota</taxon>
        <taxon>Sar</taxon>
        <taxon>Alveolata</taxon>
        <taxon>Apicomplexa</taxon>
        <taxon>Conoidasida</taxon>
        <taxon>Coccidia</taxon>
        <taxon>Eucoccidiorida</taxon>
        <taxon>Eimeriorina</taxon>
        <taxon>Cryptosporidiidae</taxon>
        <taxon>Cryptosporidium</taxon>
    </lineage>
</organism>
<keyword evidence="3" id="KW-1185">Reference proteome</keyword>
<gene>
    <name evidence="2" type="ORF">cand_014450</name>
</gene>
<dbReference type="Proteomes" id="UP000186804">
    <property type="component" value="Unassembled WGS sequence"/>
</dbReference>
<reference evidence="2 3" key="1">
    <citation type="submission" date="2016-10" db="EMBL/GenBank/DDBJ databases">
        <title>Reductive evolution of mitochondrial metabolism and differential evolution of invasion-related proteins in Cryptosporidium.</title>
        <authorList>
            <person name="Liu S."/>
            <person name="Roellig D.M."/>
            <person name="Guo Y."/>
            <person name="Li N."/>
            <person name="Frace M.A."/>
            <person name="Tang K."/>
            <person name="Zhang L."/>
            <person name="Feng Y."/>
            <person name="Xiao L."/>
        </authorList>
    </citation>
    <scope>NUCLEOTIDE SEQUENCE [LARGE SCALE GENOMIC DNA]</scope>
    <source>
        <strain evidence="2">30847</strain>
    </source>
</reference>
<name>A0A1J4MXH6_9CRYT</name>
<dbReference type="GeneID" id="92365630"/>
<dbReference type="RefSeq" id="XP_067069475.1">
    <property type="nucleotide sequence ID" value="XM_067211680.1"/>
</dbReference>
<dbReference type="PANTHER" id="PTHR15243">
    <property type="entry name" value="SERINE/THREONINE-PROTEIN KINASE 19"/>
    <property type="match status" value="1"/>
</dbReference>
<sequence>MDTKDADILKFLEEYKASESLNIFMTLREECQINFDPPIVLEHQILIGDGKKSSLQDLEMLIKDGALKKLKIPQIDILTNMTTYGYVLTSDIIRVTHSKLIHIVRDDESCTGIKVCLDKDSCAMGKLDIIFIPELINWIKNKVFPIFTGFKISNTDMMNCLNKFLATFNIDKGNLQLCKEHIRLLNTDKLLTYLMRSGILRRDEELPSKFLAFSIPIMGGFIQQLESGNKAIITALKRFKYNETTFDKLECINLGKSNFTLDFHLRDLQGRGILKKELQSGSVFVYKLSNKLSTFSRKRYRFN</sequence>
<dbReference type="PANTHER" id="PTHR15243:SF0">
    <property type="entry name" value="SERINE_THREONINE-PROTEIN KINASE 19"/>
    <property type="match status" value="1"/>
</dbReference>
<dbReference type="EMBL" id="LRBS01000031">
    <property type="protein sequence ID" value="OII77629.1"/>
    <property type="molecule type" value="Genomic_DNA"/>
</dbReference>
<dbReference type="AlphaFoldDB" id="A0A1J4MXH6"/>
<accession>A0A1J4MXH6</accession>
<dbReference type="OrthoDB" id="10261701at2759"/>
<dbReference type="VEuPathDB" id="CryptoDB:cand_014450"/>